<dbReference type="GeneID" id="118281271"/>
<sequence>MADKTKISAVTSKTTVKPKRPTTVSVPTTSRTKIVSKDNKNAPRTKKTNANMTTMDPDATILKLEQQGFPDFDAEHRQIAYGKFLRAMLEECLVDEKIEREETVIDLQMSQLADRFQKTMDQLDKTSRRLKNISFVAEQKRLLDLKGQVNTQIFDMTEKSNAGKLLEDLHSTEQRFLDKIELKNVDFGYNNVSGHKQLLDAVNDAIDGLEQIKKDSNLDLDKFKEYEKSQMTIEELEKDRFDLESLKSDFETKFPRLSEQLFKEASERIAKIIDNDNDDGDGDGDVDD</sequence>
<feature type="coiled-coil region" evidence="1">
    <location>
        <begin position="226"/>
        <end position="253"/>
    </location>
</feature>
<feature type="compositionally biased region" description="Low complexity" evidence="2">
    <location>
        <begin position="10"/>
        <end position="33"/>
    </location>
</feature>
<evidence type="ECO:0000313" key="4">
    <source>
        <dbReference type="RefSeq" id="XP_035457753.2"/>
    </source>
</evidence>
<evidence type="ECO:0000313" key="3">
    <source>
        <dbReference type="Proteomes" id="UP000829999"/>
    </source>
</evidence>
<dbReference type="Proteomes" id="UP000829999">
    <property type="component" value="Chromosome 19"/>
</dbReference>
<dbReference type="AlphaFoldDB" id="A0A9R0DJY6"/>
<name>A0A9R0DJY6_SPOFR</name>
<accession>A0A9R0DJY6</accession>
<gene>
    <name evidence="4" type="primary">LOC118281271</name>
</gene>
<reference evidence="4" key="1">
    <citation type="submission" date="2025-08" db="UniProtKB">
        <authorList>
            <consortium name="RefSeq"/>
        </authorList>
    </citation>
    <scope>IDENTIFICATION</scope>
    <source>
        <tissue evidence="4">Whole larval tissue</tissue>
    </source>
</reference>
<protein>
    <submittedName>
        <fullName evidence="4">Uncharacterized protein LOC118281271</fullName>
    </submittedName>
</protein>
<feature type="region of interest" description="Disordered" evidence="2">
    <location>
        <begin position="1"/>
        <end position="52"/>
    </location>
</feature>
<proteinExistence type="predicted"/>
<evidence type="ECO:0000256" key="1">
    <source>
        <dbReference type="SAM" id="Coils"/>
    </source>
</evidence>
<dbReference type="OrthoDB" id="8113238at2759"/>
<dbReference type="RefSeq" id="XP_035457753.2">
    <property type="nucleotide sequence ID" value="XM_035601860.2"/>
</dbReference>
<evidence type="ECO:0000256" key="2">
    <source>
        <dbReference type="SAM" id="MobiDB-lite"/>
    </source>
</evidence>
<keyword evidence="3" id="KW-1185">Reference proteome</keyword>
<keyword evidence="1" id="KW-0175">Coiled coil</keyword>
<organism evidence="3 4">
    <name type="scientific">Spodoptera frugiperda</name>
    <name type="common">Fall armyworm</name>
    <dbReference type="NCBI Taxonomy" id="7108"/>
    <lineage>
        <taxon>Eukaryota</taxon>
        <taxon>Metazoa</taxon>
        <taxon>Ecdysozoa</taxon>
        <taxon>Arthropoda</taxon>
        <taxon>Hexapoda</taxon>
        <taxon>Insecta</taxon>
        <taxon>Pterygota</taxon>
        <taxon>Neoptera</taxon>
        <taxon>Endopterygota</taxon>
        <taxon>Lepidoptera</taxon>
        <taxon>Glossata</taxon>
        <taxon>Ditrysia</taxon>
        <taxon>Noctuoidea</taxon>
        <taxon>Noctuidae</taxon>
        <taxon>Amphipyrinae</taxon>
        <taxon>Spodoptera</taxon>
    </lineage>
</organism>